<dbReference type="PANTHER" id="PTHR31972:SF11">
    <property type="entry name" value="DUF868 DOMAIN-CONTAINING PROTEIN"/>
    <property type="match status" value="1"/>
</dbReference>
<proteinExistence type="predicted"/>
<evidence type="ECO:0008006" key="2">
    <source>
        <dbReference type="Google" id="ProtNLM"/>
    </source>
</evidence>
<gene>
    <name evidence="1" type="ORF">Din_036288</name>
</gene>
<dbReference type="InterPro" id="IPR008586">
    <property type="entry name" value="DUF868_pln"/>
</dbReference>
<dbReference type="Pfam" id="PF05910">
    <property type="entry name" value="DUF868"/>
    <property type="match status" value="1"/>
</dbReference>
<dbReference type="AlphaFoldDB" id="A0A5B7BDA3"/>
<protein>
    <recommendedName>
        <fullName evidence="2">DUF868 domain-containing protein</fullName>
    </recommendedName>
</protein>
<evidence type="ECO:0000313" key="1">
    <source>
        <dbReference type="EMBL" id="MPA66847.1"/>
    </source>
</evidence>
<dbReference type="PANTHER" id="PTHR31972">
    <property type="entry name" value="EXPRESSED PROTEIN"/>
    <property type="match status" value="1"/>
</dbReference>
<reference evidence="1" key="1">
    <citation type="submission" date="2019-08" db="EMBL/GenBank/DDBJ databases">
        <title>Reference gene set and small RNA set construction with multiple tissues from Davidia involucrata Baill.</title>
        <authorList>
            <person name="Yang H."/>
            <person name="Zhou C."/>
            <person name="Li G."/>
            <person name="Wang J."/>
            <person name="Gao P."/>
            <person name="Wang M."/>
            <person name="Wang R."/>
            <person name="Zhao Y."/>
        </authorList>
    </citation>
    <scope>NUCLEOTIDE SEQUENCE</scope>
    <source>
        <tissue evidence="1">Mixed with DoveR01_LX</tissue>
    </source>
</reference>
<accession>A0A5B7BDA3</accession>
<name>A0A5B7BDA3_DAVIN</name>
<sequence>MMHDPIGVPACFSYNEKPSDDTALISRSRQSLLMSIYQTRIASQCRVITITWYKNLLLHGLSVSVQGPDGDSNHYCCKVELKPWFFWRKQGAKHFIVDGKPVDVVWDLKAAKFNGETEPQSDYYVAIICDEEVVLLVGDLKKDAYRRTGCRPALIEPVLVSKKEHIFGKKKFSTRGKFHEKGNFHDISIECYNGITSDSSVGVFDPEMEIRVDGNLVIHVEHLQWKFRGNESIYVNKARLEVYWDVHDWLFSLGLRHALFIFKPTRSSSASAPSSSLTSSTEAANSISEEVYNEGGSSGFCSFLYAWKVD</sequence>
<dbReference type="EMBL" id="GHES01036288">
    <property type="protein sequence ID" value="MPA66847.1"/>
    <property type="molecule type" value="Transcribed_RNA"/>
</dbReference>
<organism evidence="1">
    <name type="scientific">Davidia involucrata</name>
    <name type="common">Dove tree</name>
    <dbReference type="NCBI Taxonomy" id="16924"/>
    <lineage>
        <taxon>Eukaryota</taxon>
        <taxon>Viridiplantae</taxon>
        <taxon>Streptophyta</taxon>
        <taxon>Embryophyta</taxon>
        <taxon>Tracheophyta</taxon>
        <taxon>Spermatophyta</taxon>
        <taxon>Magnoliopsida</taxon>
        <taxon>eudicotyledons</taxon>
        <taxon>Gunneridae</taxon>
        <taxon>Pentapetalae</taxon>
        <taxon>asterids</taxon>
        <taxon>Cornales</taxon>
        <taxon>Nyssaceae</taxon>
        <taxon>Davidia</taxon>
    </lineage>
</organism>